<feature type="region of interest" description="Disordered" evidence="1">
    <location>
        <begin position="253"/>
        <end position="285"/>
    </location>
</feature>
<sequence>MAADDEPFRNLGFAEDTAVFASAPQNVRVLSEGWMAMHGFCPSCGAEPLSAFKANSPVADFHCSVCAEEYELKAQRGPIKRRIMDGAYGTMTARLKARNNPSLMVMSYDPGRTRVTDLIVVPRYFFTVDLIEPRKPLGPNARRAGWQGCNILIGDVPLSGRIPLIISGVVSPRAEVVDRWRSTLFLKDASLNARGWLLGVMRAVEAVRRPELALDDVYAHEATLSALYPGNNNVRPKIRQQLQVLRDRAGWRSTGAGRIGGPDPSPNGRGSTGLITPPTSDPDGSVGQGLAFGSREDRMAEAVKTLTVAERRAAARGARRVERASRHAEAIIGLAEALAAAWHLPEGSAAQRRARARIEWGIRALKRVKL</sequence>
<dbReference type="InterPro" id="IPR041368">
    <property type="entry name" value="DRP_C"/>
</dbReference>
<protein>
    <recommendedName>
        <fullName evidence="2">Dam-replacing protein HTH domain-containing protein</fullName>
    </recommendedName>
</protein>
<evidence type="ECO:0000313" key="3">
    <source>
        <dbReference type="EMBL" id="QQQ17788.1"/>
    </source>
</evidence>
<dbReference type="InterPro" id="IPR010324">
    <property type="entry name" value="DRP"/>
</dbReference>
<evidence type="ECO:0000256" key="1">
    <source>
        <dbReference type="SAM" id="MobiDB-lite"/>
    </source>
</evidence>
<dbReference type="Gene3D" id="3.40.210.30">
    <property type="entry name" value="Dam replacing family, catalytic PD-(D/E)XK domain"/>
    <property type="match status" value="1"/>
</dbReference>
<dbReference type="RefSeq" id="WP_201102164.1">
    <property type="nucleotide sequence ID" value="NZ_CP067977.1"/>
</dbReference>
<accession>A0ABX7BM32</accession>
<dbReference type="Gene3D" id="1.10.10.10">
    <property type="entry name" value="Winged helix-like DNA-binding domain superfamily/Winged helix DNA-binding domain"/>
    <property type="match status" value="1"/>
</dbReference>
<dbReference type="InterPro" id="IPR024064">
    <property type="entry name" value="FdhE-like_sf"/>
</dbReference>
<evidence type="ECO:0000259" key="2">
    <source>
        <dbReference type="Pfam" id="PF17726"/>
    </source>
</evidence>
<feature type="domain" description="Dam-replacing protein HTH" evidence="2">
    <location>
        <begin position="193"/>
        <end position="249"/>
    </location>
</feature>
<dbReference type="Pfam" id="PF17726">
    <property type="entry name" value="DpnI_C"/>
    <property type="match status" value="1"/>
</dbReference>
<keyword evidence="4" id="KW-1185">Reference proteome</keyword>
<evidence type="ECO:0000313" key="4">
    <source>
        <dbReference type="Proteomes" id="UP000595448"/>
    </source>
</evidence>
<dbReference type="InterPro" id="IPR036388">
    <property type="entry name" value="WH-like_DNA-bd_sf"/>
</dbReference>
<organism evidence="3 4">
    <name type="scientific">Brevundimonas vitisensis</name>
    <dbReference type="NCBI Taxonomy" id="2800818"/>
    <lineage>
        <taxon>Bacteria</taxon>
        <taxon>Pseudomonadati</taxon>
        <taxon>Pseudomonadota</taxon>
        <taxon>Alphaproteobacteria</taxon>
        <taxon>Caulobacterales</taxon>
        <taxon>Caulobacteraceae</taxon>
        <taxon>Brevundimonas</taxon>
    </lineage>
</organism>
<reference evidence="3 4" key="1">
    <citation type="submission" date="2021-01" db="EMBL/GenBank/DDBJ databases">
        <title>Brevundimonas vitis sp. nov., an bacterium isolated from grape (Vitis vinifera).</title>
        <authorList>
            <person name="Jiang L."/>
            <person name="Lee J."/>
        </authorList>
    </citation>
    <scope>NUCLEOTIDE SEQUENCE [LARGE SCALE GENOMIC DNA]</scope>
    <source>
        <strain evidence="3 4">GRTSA-9</strain>
    </source>
</reference>
<dbReference type="SUPFAM" id="SSF144020">
    <property type="entry name" value="FdhE-like"/>
    <property type="match status" value="1"/>
</dbReference>
<proteinExistence type="predicted"/>
<gene>
    <name evidence="3" type="ORF">JIP62_10630</name>
</gene>
<name>A0ABX7BM32_9CAUL</name>
<dbReference type="InterPro" id="IPR043025">
    <property type="entry name" value="DRP_PD-(D/E)XK_dom"/>
</dbReference>
<dbReference type="Proteomes" id="UP000595448">
    <property type="component" value="Chromosome"/>
</dbReference>
<dbReference type="Pfam" id="PF06044">
    <property type="entry name" value="DpnI"/>
    <property type="match status" value="1"/>
</dbReference>
<dbReference type="EMBL" id="CP067977">
    <property type="protein sequence ID" value="QQQ17788.1"/>
    <property type="molecule type" value="Genomic_DNA"/>
</dbReference>
<dbReference type="CDD" id="cd22319">
    <property type="entry name" value="DpnI-like"/>
    <property type="match status" value="1"/>
</dbReference>